<dbReference type="InterPro" id="IPR049883">
    <property type="entry name" value="NOTCH1_EGF-like"/>
</dbReference>
<keyword evidence="9" id="KW-1015">Disulfide bond</keyword>
<keyword evidence="7" id="KW-0677">Repeat</keyword>
<feature type="domain" description="EGF-like" evidence="12">
    <location>
        <begin position="532"/>
        <end position="572"/>
    </location>
</feature>
<comment type="caution">
    <text evidence="13">The sequence shown here is derived from an EMBL/GenBank/DDBJ whole genome shotgun (WGS) entry which is preliminary data.</text>
</comment>
<evidence type="ECO:0000256" key="5">
    <source>
        <dbReference type="ARBA" id="ARBA00022536"/>
    </source>
</evidence>
<dbReference type="GO" id="GO:0140662">
    <property type="term" value="F:ATP-dependent protein folding chaperone"/>
    <property type="evidence" value="ECO:0007669"/>
    <property type="project" value="InterPro"/>
</dbReference>
<keyword evidence="6" id="KW-0732">Signal</keyword>
<feature type="domain" description="EGF-like" evidence="12">
    <location>
        <begin position="573"/>
        <end position="609"/>
    </location>
</feature>
<dbReference type="GO" id="GO:0071944">
    <property type="term" value="C:cell periphery"/>
    <property type="evidence" value="ECO:0007669"/>
    <property type="project" value="UniProtKB-ARBA"/>
</dbReference>
<dbReference type="PROSITE" id="PS01187">
    <property type="entry name" value="EGF_CA"/>
    <property type="match status" value="2"/>
</dbReference>
<evidence type="ECO:0000256" key="4">
    <source>
        <dbReference type="ARBA" id="ARBA00022530"/>
    </source>
</evidence>
<reference evidence="13" key="1">
    <citation type="submission" date="2021-02" db="EMBL/GenBank/DDBJ databases">
        <authorList>
            <person name="Nowell W R."/>
        </authorList>
    </citation>
    <scope>NUCLEOTIDE SEQUENCE</scope>
</reference>
<dbReference type="PROSITE" id="PS50026">
    <property type="entry name" value="EGF_3"/>
    <property type="match status" value="4"/>
</dbReference>
<dbReference type="Gene3D" id="2.10.25.10">
    <property type="entry name" value="Laminin"/>
    <property type="match status" value="7"/>
</dbReference>
<dbReference type="SMART" id="SM00179">
    <property type="entry name" value="EGF_CA"/>
    <property type="match status" value="7"/>
</dbReference>
<dbReference type="FunFam" id="2.10.25.10:FF:000139">
    <property type="entry name" value="Fibulin-1"/>
    <property type="match status" value="1"/>
</dbReference>
<feature type="domain" description="EGF-like" evidence="12">
    <location>
        <begin position="489"/>
        <end position="531"/>
    </location>
</feature>
<dbReference type="SUPFAM" id="SSF57184">
    <property type="entry name" value="Growth factor receptor domain"/>
    <property type="match status" value="3"/>
</dbReference>
<dbReference type="InterPro" id="IPR001881">
    <property type="entry name" value="EGF-like_Ca-bd_dom"/>
</dbReference>
<evidence type="ECO:0000256" key="3">
    <source>
        <dbReference type="ARBA" id="ARBA00022525"/>
    </source>
</evidence>
<dbReference type="FunFam" id="2.10.25.10:FF:000010">
    <property type="entry name" value="Pro-epidermal growth factor"/>
    <property type="match status" value="1"/>
</dbReference>
<dbReference type="InterPro" id="IPR000742">
    <property type="entry name" value="EGF"/>
</dbReference>
<dbReference type="InterPro" id="IPR018097">
    <property type="entry name" value="EGF_Ca-bd_CS"/>
</dbReference>
<comment type="similarity">
    <text evidence="2">Belongs to the fibulin family.</text>
</comment>
<gene>
    <name evidence="13" type="ORF">JYZ213_LOCUS21246</name>
</gene>
<evidence type="ECO:0000256" key="7">
    <source>
        <dbReference type="ARBA" id="ARBA00022737"/>
    </source>
</evidence>
<dbReference type="InterPro" id="IPR055088">
    <property type="entry name" value="Fibulin_C"/>
</dbReference>
<dbReference type="InterPro" id="IPR000152">
    <property type="entry name" value="EGF-type_Asp/Asn_hydroxyl_site"/>
</dbReference>
<dbReference type="InterPro" id="IPR009030">
    <property type="entry name" value="Growth_fac_rcpt_cys_sf"/>
</dbReference>
<dbReference type="GO" id="GO:0051082">
    <property type="term" value="F:unfolded protein binding"/>
    <property type="evidence" value="ECO:0007669"/>
    <property type="project" value="InterPro"/>
</dbReference>
<accession>A0A814NU89</accession>
<dbReference type="PANTHER" id="PTHR24039:SF33">
    <property type="entry name" value="EGF-CONTAINING FIBULIN-LIKE EXTRACELLULAR MATRIX PROTEIN 1"/>
    <property type="match status" value="1"/>
</dbReference>
<dbReference type="SMART" id="SM00181">
    <property type="entry name" value="EGF"/>
    <property type="match status" value="7"/>
</dbReference>
<keyword evidence="5 11" id="KW-0245">EGF-like domain</keyword>
<evidence type="ECO:0000313" key="14">
    <source>
        <dbReference type="Proteomes" id="UP000663845"/>
    </source>
</evidence>
<dbReference type="FunFam" id="2.10.25.10:FF:000038">
    <property type="entry name" value="Fibrillin 2"/>
    <property type="match status" value="4"/>
</dbReference>
<dbReference type="GO" id="GO:0005524">
    <property type="term" value="F:ATP binding"/>
    <property type="evidence" value="ECO:0007669"/>
    <property type="project" value="InterPro"/>
</dbReference>
<evidence type="ECO:0000256" key="9">
    <source>
        <dbReference type="ARBA" id="ARBA00023157"/>
    </source>
</evidence>
<evidence type="ECO:0000259" key="12">
    <source>
        <dbReference type="PROSITE" id="PS50026"/>
    </source>
</evidence>
<dbReference type="PROSITE" id="PS01186">
    <property type="entry name" value="EGF_2"/>
    <property type="match status" value="3"/>
</dbReference>
<proteinExistence type="inferred from homology"/>
<protein>
    <recommendedName>
        <fullName evidence="12">EGF-like domain-containing protein</fullName>
    </recommendedName>
</protein>
<keyword evidence="10" id="KW-0325">Glycoprotein</keyword>
<feature type="domain" description="EGF-like" evidence="12">
    <location>
        <begin position="448"/>
        <end position="488"/>
    </location>
</feature>
<evidence type="ECO:0000256" key="6">
    <source>
        <dbReference type="ARBA" id="ARBA00022729"/>
    </source>
</evidence>
<evidence type="ECO:0000313" key="13">
    <source>
        <dbReference type="EMBL" id="CAF1098475.1"/>
    </source>
</evidence>
<dbReference type="AlphaFoldDB" id="A0A814NU89"/>
<dbReference type="CDD" id="cd00054">
    <property type="entry name" value="EGF_CA"/>
    <property type="match status" value="6"/>
</dbReference>
<keyword evidence="4" id="KW-0272">Extracellular matrix</keyword>
<sequence length="794" mass="91175">MSSIIDNDENSAVYHSNDPLNNFKIRVKLERLTSNALLPSLQRLKIEEDLTRLLSKDGQPKEKPKSSKIEVAQALEETKRSDYEEVLVGWQQKMFSRFEFDTYGKGVGPESTALEQKYYDDIQKMKANRKQPGRIFTYIESDPYCFAKDLDYFMTDSPNEEPSQLALGVNNVRKRRAVQPRFKLSDEEYLPKTNLINRKPTPDDLRTNHYAALPYESHDEVLLMQLAEFDKKKLKSVESELETDTKKDDTILEGDTRSLSQDEANTLKQWLLKQFGDKLKNVKINTKLDQHPYIDECAILKHNCTHGHRCENMPGSFRCIRERNCGTGYQVDPVTQTCMLMNVNRILMNAGKPGYICKNVPGTYKCVPENCRFGEKFNAFYGRCEKIQCRSGFNITLTGKCVDINECAQNPSPCKLSERCDNIPGSYRCVQTFTCSEGLEMKDLQCLDIDECAIGNHTCLPPAICKNTYGSFHCECPTGFIFKYDTCVDNDECSKGSSICPINSECRNTPGSYVCDCTSGYKMVDERGICEDINECELSPNICEQKCINIQGSYYCLCKEGYRLNSDKQTCRDLDECSMISNLCQYRCINIPGSYKCVCPSGFTIERGGHCRDIDECHLGIHNCPVNNICVNLQGGFRCHSTACPKGYEKFGNNRCQLNARWCHKYQNDTNLRCTVHKPVKYIHSFISLPARINTPTEIFRIRNRKLSRNQHAEFDLRLINMNDPYNNSSQIILDKFQLKINPSYNVHLIVTQELHPIEEIELHIYMRIFTNNTLHSISVMKLFIDINQYDFNP</sequence>
<comment type="subcellular location">
    <subcellularLocation>
        <location evidence="1">Secreted</location>
        <location evidence="1">Extracellular space</location>
        <location evidence="1">Extracellular matrix</location>
    </subcellularLocation>
</comment>
<evidence type="ECO:0000256" key="1">
    <source>
        <dbReference type="ARBA" id="ARBA00004498"/>
    </source>
</evidence>
<dbReference type="PROSITE" id="PS00010">
    <property type="entry name" value="ASX_HYDROXYL"/>
    <property type="match status" value="4"/>
</dbReference>
<keyword evidence="8" id="KW-0106">Calcium</keyword>
<evidence type="ECO:0000256" key="8">
    <source>
        <dbReference type="ARBA" id="ARBA00022837"/>
    </source>
</evidence>
<dbReference type="PANTHER" id="PTHR24039">
    <property type="entry name" value="FIBRILLIN-RELATED"/>
    <property type="match status" value="1"/>
</dbReference>
<dbReference type="Pfam" id="PF22914">
    <property type="entry name" value="Fibulin_C"/>
    <property type="match status" value="1"/>
</dbReference>
<dbReference type="GO" id="GO:0016887">
    <property type="term" value="F:ATP hydrolysis activity"/>
    <property type="evidence" value="ECO:0007669"/>
    <property type="project" value="InterPro"/>
</dbReference>
<evidence type="ECO:0000256" key="2">
    <source>
        <dbReference type="ARBA" id="ARBA00006127"/>
    </source>
</evidence>
<dbReference type="Pfam" id="PF07645">
    <property type="entry name" value="EGF_CA"/>
    <property type="match status" value="7"/>
</dbReference>
<name>A0A814NU89_9BILA</name>
<comment type="caution">
    <text evidence="11">Lacks conserved residue(s) required for the propagation of feature annotation.</text>
</comment>
<dbReference type="Proteomes" id="UP000663845">
    <property type="component" value="Unassembled WGS sequence"/>
</dbReference>
<organism evidence="13 14">
    <name type="scientific">Adineta steineri</name>
    <dbReference type="NCBI Taxonomy" id="433720"/>
    <lineage>
        <taxon>Eukaryota</taxon>
        <taxon>Metazoa</taxon>
        <taxon>Spiralia</taxon>
        <taxon>Gnathifera</taxon>
        <taxon>Rotifera</taxon>
        <taxon>Eurotatoria</taxon>
        <taxon>Bdelloidea</taxon>
        <taxon>Adinetida</taxon>
        <taxon>Adinetidae</taxon>
        <taxon>Adineta</taxon>
    </lineage>
</organism>
<evidence type="ECO:0000256" key="11">
    <source>
        <dbReference type="PROSITE-ProRule" id="PRU00076"/>
    </source>
</evidence>
<dbReference type="GO" id="GO:0005509">
    <property type="term" value="F:calcium ion binding"/>
    <property type="evidence" value="ECO:0007669"/>
    <property type="project" value="InterPro"/>
</dbReference>
<keyword evidence="3" id="KW-0964">Secreted</keyword>
<evidence type="ECO:0000256" key="10">
    <source>
        <dbReference type="ARBA" id="ARBA00023180"/>
    </source>
</evidence>
<dbReference type="EMBL" id="CAJNOG010000230">
    <property type="protein sequence ID" value="CAF1098475.1"/>
    <property type="molecule type" value="Genomic_DNA"/>
</dbReference>